<dbReference type="Proteomes" id="UP000225379">
    <property type="component" value="Unassembled WGS sequence"/>
</dbReference>
<sequence length="593" mass="64620">MGKRTSSSNRPPPSRPPSSLLPLIGLADRSILTRLVVTGCVAATANLISLMSLSAELSGWMRGEVLDTPFLIFCLSLLVSYAFAKRFVSLTLTTAFSALAEVRRRFLRHVTLGGHADILDLQAKRSFDLGNHHLERIAALLPNLSIAANMMLVAAVAYLYLWTLSTVGATLLLVAALLVGGWYVREAQRTRSLLSDAKESELRMLQGFSELVGGNAEVKLGKARRDELSQAVEADVARWEELKRRHGRNLGELFSWIATIIIGFSAVFVFIFPRMGAMSVSELPLVTSVILFLARPLSKFLNAVPDYVAAEDAAAQLTALLGTMPALEYAPSRTARAPRRFSSIELRGVSFAYRAGLRPEPFVIGPIDLTIPAGSVVGIVGSNGSGKSTLLRVIPLLFRPDEGQVLLDGQPVETDRLEAYRDLFCAVFQDHHLFTRLPQGPGFDAELFREMLAYLKIDHLVPDTGNGLLNRDLSKGQRRRVALAVAVAEGRPVVILDEWTSDQDAEFRTRFTNEIIGKLRALGRTVIFVSHDGDVSSVCDVIIRMTNGRMTNDRMTNTETIDGATDMPAATAASRPDMGSASAPAMACLQETA</sequence>
<keyword evidence="11" id="KW-1185">Reference proteome</keyword>
<evidence type="ECO:0000256" key="1">
    <source>
        <dbReference type="ARBA" id="ARBA00004651"/>
    </source>
</evidence>
<dbReference type="InterPro" id="IPR027417">
    <property type="entry name" value="P-loop_NTPase"/>
</dbReference>
<keyword evidence="4" id="KW-0067">ATP-binding</keyword>
<name>A0A2B8BDF2_9PROT</name>
<comment type="caution">
    <text evidence="10">The sequence shown here is derived from an EMBL/GenBank/DDBJ whole genome shotgun (WGS) entry which is preliminary data.</text>
</comment>
<evidence type="ECO:0000259" key="8">
    <source>
        <dbReference type="PROSITE" id="PS50893"/>
    </source>
</evidence>
<dbReference type="PROSITE" id="PS50893">
    <property type="entry name" value="ABC_TRANSPORTER_2"/>
    <property type="match status" value="1"/>
</dbReference>
<dbReference type="GO" id="GO:0005524">
    <property type="term" value="F:ATP binding"/>
    <property type="evidence" value="ECO:0007669"/>
    <property type="project" value="UniProtKB-KW"/>
</dbReference>
<feature type="domain" description="ABC transmembrane type-1" evidence="9">
    <location>
        <begin position="134"/>
        <end position="309"/>
    </location>
</feature>
<evidence type="ECO:0000256" key="4">
    <source>
        <dbReference type="ARBA" id="ARBA00022840"/>
    </source>
</evidence>
<feature type="transmembrane region" description="Helical" evidence="7">
    <location>
        <begin position="167"/>
        <end position="184"/>
    </location>
</feature>
<dbReference type="RefSeq" id="WP_098738288.1">
    <property type="nucleotide sequence ID" value="NZ_PDKW01000042.1"/>
</dbReference>
<dbReference type="InterPro" id="IPR003593">
    <property type="entry name" value="AAA+_ATPase"/>
</dbReference>
<dbReference type="SUPFAM" id="SSF90123">
    <property type="entry name" value="ABC transporter transmembrane region"/>
    <property type="match status" value="1"/>
</dbReference>
<proteinExistence type="predicted"/>
<keyword evidence="6 7" id="KW-0472">Membrane</keyword>
<evidence type="ECO:0000256" key="5">
    <source>
        <dbReference type="ARBA" id="ARBA00022989"/>
    </source>
</evidence>
<dbReference type="PROSITE" id="PS00211">
    <property type="entry name" value="ABC_TRANSPORTER_1"/>
    <property type="match status" value="1"/>
</dbReference>
<dbReference type="GO" id="GO:0034040">
    <property type="term" value="F:ATPase-coupled lipid transmembrane transporter activity"/>
    <property type="evidence" value="ECO:0007669"/>
    <property type="project" value="TreeGrafter"/>
</dbReference>
<feature type="transmembrane region" description="Helical" evidence="7">
    <location>
        <begin position="31"/>
        <end position="50"/>
    </location>
</feature>
<evidence type="ECO:0000313" key="11">
    <source>
        <dbReference type="Proteomes" id="UP000225379"/>
    </source>
</evidence>
<keyword evidence="2 7" id="KW-0812">Transmembrane</keyword>
<evidence type="ECO:0000313" key="10">
    <source>
        <dbReference type="EMBL" id="PGH55573.1"/>
    </source>
</evidence>
<dbReference type="InterPro" id="IPR036640">
    <property type="entry name" value="ABC1_TM_sf"/>
</dbReference>
<reference evidence="11" key="1">
    <citation type="submission" date="2017-10" db="EMBL/GenBank/DDBJ databases">
        <authorList>
            <person name="Kravchenko I.K."/>
            <person name="Grouzdev D.S."/>
        </authorList>
    </citation>
    <scope>NUCLEOTIDE SEQUENCE [LARGE SCALE GENOMIC DNA]</scope>
    <source>
        <strain evidence="11">B2</strain>
    </source>
</reference>
<dbReference type="InterPro" id="IPR011527">
    <property type="entry name" value="ABC1_TM_dom"/>
</dbReference>
<dbReference type="Gene3D" id="1.20.1560.10">
    <property type="entry name" value="ABC transporter type 1, transmembrane domain"/>
    <property type="match status" value="1"/>
</dbReference>
<dbReference type="Gene3D" id="3.40.50.300">
    <property type="entry name" value="P-loop containing nucleotide triphosphate hydrolases"/>
    <property type="match status" value="1"/>
</dbReference>
<dbReference type="SMART" id="SM00382">
    <property type="entry name" value="AAA"/>
    <property type="match status" value="1"/>
</dbReference>
<dbReference type="GO" id="GO:0005886">
    <property type="term" value="C:plasma membrane"/>
    <property type="evidence" value="ECO:0007669"/>
    <property type="project" value="UniProtKB-SubCell"/>
</dbReference>
<feature type="domain" description="ABC transporter" evidence="8">
    <location>
        <begin position="344"/>
        <end position="572"/>
    </location>
</feature>
<accession>A0A2B8BDF2</accession>
<dbReference type="PANTHER" id="PTHR24221:SF233">
    <property type="entry name" value="ATP-BINDING_PERMEASE FUSION ABC TRANSPORTER-RELATED"/>
    <property type="match status" value="1"/>
</dbReference>
<dbReference type="InterPro" id="IPR003439">
    <property type="entry name" value="ABC_transporter-like_ATP-bd"/>
</dbReference>
<organism evidence="10 11">
    <name type="scientific">Azospirillum palustre</name>
    <dbReference type="NCBI Taxonomy" id="2044885"/>
    <lineage>
        <taxon>Bacteria</taxon>
        <taxon>Pseudomonadati</taxon>
        <taxon>Pseudomonadota</taxon>
        <taxon>Alphaproteobacteria</taxon>
        <taxon>Rhodospirillales</taxon>
        <taxon>Azospirillaceae</taxon>
        <taxon>Azospirillum</taxon>
    </lineage>
</organism>
<dbReference type="EMBL" id="PDKW01000042">
    <property type="protein sequence ID" value="PGH55573.1"/>
    <property type="molecule type" value="Genomic_DNA"/>
</dbReference>
<protein>
    <submittedName>
        <fullName evidence="10">Multidrug ABC transporter permease</fullName>
    </submittedName>
</protein>
<evidence type="ECO:0000256" key="6">
    <source>
        <dbReference type="ARBA" id="ARBA00023136"/>
    </source>
</evidence>
<evidence type="ECO:0000256" key="7">
    <source>
        <dbReference type="SAM" id="Phobius"/>
    </source>
</evidence>
<evidence type="ECO:0000259" key="9">
    <source>
        <dbReference type="PROSITE" id="PS50929"/>
    </source>
</evidence>
<dbReference type="GO" id="GO:0140359">
    <property type="term" value="F:ABC-type transporter activity"/>
    <property type="evidence" value="ECO:0007669"/>
    <property type="project" value="InterPro"/>
</dbReference>
<dbReference type="InterPro" id="IPR017871">
    <property type="entry name" value="ABC_transporter-like_CS"/>
</dbReference>
<dbReference type="PROSITE" id="PS50929">
    <property type="entry name" value="ABC_TM1F"/>
    <property type="match status" value="1"/>
</dbReference>
<dbReference type="PANTHER" id="PTHR24221">
    <property type="entry name" value="ATP-BINDING CASSETTE SUB-FAMILY B"/>
    <property type="match status" value="1"/>
</dbReference>
<dbReference type="GO" id="GO:0016887">
    <property type="term" value="F:ATP hydrolysis activity"/>
    <property type="evidence" value="ECO:0007669"/>
    <property type="project" value="InterPro"/>
</dbReference>
<dbReference type="Pfam" id="PF00005">
    <property type="entry name" value="ABC_tran"/>
    <property type="match status" value="1"/>
</dbReference>
<dbReference type="CDD" id="cd03228">
    <property type="entry name" value="ABCC_MRP_Like"/>
    <property type="match status" value="1"/>
</dbReference>
<keyword evidence="5 7" id="KW-1133">Transmembrane helix</keyword>
<evidence type="ECO:0000256" key="2">
    <source>
        <dbReference type="ARBA" id="ARBA00022692"/>
    </source>
</evidence>
<dbReference type="InterPro" id="IPR039421">
    <property type="entry name" value="Type_1_exporter"/>
</dbReference>
<evidence type="ECO:0000256" key="3">
    <source>
        <dbReference type="ARBA" id="ARBA00022741"/>
    </source>
</evidence>
<gene>
    <name evidence="10" type="ORF">CRT60_20020</name>
</gene>
<keyword evidence="3" id="KW-0547">Nucleotide-binding</keyword>
<dbReference type="SUPFAM" id="SSF52540">
    <property type="entry name" value="P-loop containing nucleoside triphosphate hydrolases"/>
    <property type="match status" value="1"/>
</dbReference>
<feature type="transmembrane region" description="Helical" evidence="7">
    <location>
        <begin position="140"/>
        <end position="161"/>
    </location>
</feature>
<dbReference type="AlphaFoldDB" id="A0A2B8BDF2"/>
<dbReference type="OrthoDB" id="9760776at2"/>
<feature type="transmembrane region" description="Helical" evidence="7">
    <location>
        <begin position="253"/>
        <end position="271"/>
    </location>
</feature>
<comment type="subcellular location">
    <subcellularLocation>
        <location evidence="1">Cell membrane</location>
        <topology evidence="1">Multi-pass membrane protein</topology>
    </subcellularLocation>
</comment>
<feature type="transmembrane region" description="Helical" evidence="7">
    <location>
        <begin position="70"/>
        <end position="99"/>
    </location>
</feature>